<feature type="transmembrane region" description="Helical" evidence="2">
    <location>
        <begin position="352"/>
        <end position="372"/>
    </location>
</feature>
<dbReference type="GO" id="GO:0070073">
    <property type="term" value="P:clustering of voltage-gated calcium channels"/>
    <property type="evidence" value="ECO:0000318"/>
    <property type="project" value="GO_Central"/>
</dbReference>
<feature type="transmembrane region" description="Helical" evidence="2">
    <location>
        <begin position="653"/>
        <end position="673"/>
    </location>
</feature>
<gene>
    <name evidence="3" type="primary">AUGUSTUS-3.0.2_31229</name>
    <name evidence="3" type="ORF">TcasGA2_TC031229</name>
</gene>
<feature type="transmembrane region" description="Helical" evidence="2">
    <location>
        <begin position="526"/>
        <end position="546"/>
    </location>
</feature>
<sequence length="857" mass="98255">MSPRASSSDFGLYKEKLKENKLRSIKFIFIIITTVPFLLLILYGVSTLLNREPEIESTIEKPSPNAEKLVVAQSIQREFYQNSPPKPFGVTFRGQPPAEFTSTTEKITTLHYPQLDYRHRQHPNNIQEVIGYGGRFHPRYTQSQSRNVPQNQRTTRNFSLDENDPFYSYKPQEPGDVNLLATSSLRFAPPIWSNLKPKTQIPRAYFPQENTHRQEVYNPNKPLRVTLNVYPNEIEKQGLRQFINHRIENLQSKIRFPEAKHKKMDIRYEHLTLYDNKTKDTATKLFIPSDEKPFPSKYLALVNKKEVRKPLIGISDSLLCLLVLAPAVVGFWRGTWMLLDIYGTYFPPLQSFLLGAFIHLVFTLIQDSFYEIVKGKSPNLAVKILNMVTTRFYIYVFALSSNMHWRGQWALMDYYLGVRFGPDGRVLEKGSERLIIGTIGCWISLMVLRSFRNCVAPPFVFCLDRKDTTFVIQNRFKTKAHHNAPYYAILSILDAIFSSLVVAPLVVGYWRSVWELMGLYVYPEDVLISSCISTGIGIVGHLLFTLPQRAFETYLHPDRNRILFYVASRVYTVCFAFVCVNGWRGPWQLLDIYTKNELLTVVAATAVGFVALTAMRALRNVSATPFTVATDSVKGYFEVLTMFRVAMSERTSLYILDCLFSVLVIGTLVVFVWRGAWALIDIFLFPGNETLSAWGSLIVGYSAVAIAFMLQPLMRWLCDRITGFSRLLVADVFLILSLIGTVNVWRGIWNLLNIYLLPDNLEASCWITHWICLIILILLGCSNSLLVRGVYIDAEEPAGKCVVFPCHYLRLIFQEQKLKKLQSEQNKTELTNVKPFENNHIISVQNEPALNHKEGEV</sequence>
<feature type="transmembrane region" description="Helical" evidence="2">
    <location>
        <begin position="484"/>
        <end position="506"/>
    </location>
</feature>
<feature type="region of interest" description="Disordered" evidence="1">
    <location>
        <begin position="141"/>
        <end position="163"/>
    </location>
</feature>
<dbReference type="InterPro" id="IPR032751">
    <property type="entry name" value="Fuseless"/>
</dbReference>
<dbReference type="GO" id="GO:0042734">
    <property type="term" value="C:presynaptic membrane"/>
    <property type="evidence" value="ECO:0000318"/>
    <property type="project" value="GO_Central"/>
</dbReference>
<dbReference type="eggNOG" id="ENOG502QUG4">
    <property type="taxonomic scope" value="Eukaryota"/>
</dbReference>
<keyword evidence="2" id="KW-0472">Membrane</keyword>
<organism evidence="3 4">
    <name type="scientific">Tribolium castaneum</name>
    <name type="common">Red flour beetle</name>
    <dbReference type="NCBI Taxonomy" id="7070"/>
    <lineage>
        <taxon>Eukaryota</taxon>
        <taxon>Metazoa</taxon>
        <taxon>Ecdysozoa</taxon>
        <taxon>Arthropoda</taxon>
        <taxon>Hexapoda</taxon>
        <taxon>Insecta</taxon>
        <taxon>Pterygota</taxon>
        <taxon>Neoptera</taxon>
        <taxon>Endopterygota</taxon>
        <taxon>Coleoptera</taxon>
        <taxon>Polyphaga</taxon>
        <taxon>Cucujiformia</taxon>
        <taxon>Tenebrionidae</taxon>
        <taxon>Tenebrionidae incertae sedis</taxon>
        <taxon>Tribolium</taxon>
    </lineage>
</organism>
<feature type="transmembrane region" description="Helical" evidence="2">
    <location>
        <begin position="562"/>
        <end position="583"/>
    </location>
</feature>
<feature type="compositionally biased region" description="Polar residues" evidence="1">
    <location>
        <begin position="141"/>
        <end position="160"/>
    </location>
</feature>
<protein>
    <submittedName>
        <fullName evidence="3">Uncharacterized protein</fullName>
    </submittedName>
</protein>
<evidence type="ECO:0000256" key="1">
    <source>
        <dbReference type="SAM" id="MobiDB-lite"/>
    </source>
</evidence>
<evidence type="ECO:0000313" key="4">
    <source>
        <dbReference type="Proteomes" id="UP000007266"/>
    </source>
</evidence>
<dbReference type="PANTHER" id="PTHR35270:SF2">
    <property type="entry name" value="FUSELESS, ISOFORM A"/>
    <property type="match status" value="1"/>
</dbReference>
<feature type="transmembrane region" description="Helical" evidence="2">
    <location>
        <begin position="693"/>
        <end position="714"/>
    </location>
</feature>
<feature type="transmembrane region" description="Helical" evidence="2">
    <location>
        <begin position="726"/>
        <end position="746"/>
    </location>
</feature>
<reference evidence="3 4" key="2">
    <citation type="journal article" date="2010" name="Nucleic Acids Res.">
        <title>BeetleBase in 2010: revisions to provide comprehensive genomic information for Tribolium castaneum.</title>
        <authorList>
            <person name="Kim H.S."/>
            <person name="Murphy T."/>
            <person name="Xia J."/>
            <person name="Caragea D."/>
            <person name="Park Y."/>
            <person name="Beeman R.W."/>
            <person name="Lorenzen M.D."/>
            <person name="Butcher S."/>
            <person name="Manak J.R."/>
            <person name="Brown S.J."/>
        </authorList>
    </citation>
    <scope>GENOME REANNOTATION</scope>
    <source>
        <strain evidence="3 4">Georgia GA2</strain>
    </source>
</reference>
<keyword evidence="4" id="KW-1185">Reference proteome</keyword>
<dbReference type="Proteomes" id="UP000007266">
    <property type="component" value="Linkage group 9"/>
</dbReference>
<dbReference type="EMBL" id="KQ971371">
    <property type="protein sequence ID" value="KYB25485.1"/>
    <property type="molecule type" value="Genomic_DNA"/>
</dbReference>
<keyword evidence="2" id="KW-1133">Transmembrane helix</keyword>
<feature type="transmembrane region" description="Helical" evidence="2">
    <location>
        <begin position="598"/>
        <end position="618"/>
    </location>
</feature>
<feature type="transmembrane region" description="Helical" evidence="2">
    <location>
        <begin position="766"/>
        <end position="787"/>
    </location>
</feature>
<name>A0A139WCA6_TRICA</name>
<keyword evidence="2" id="KW-0812">Transmembrane</keyword>
<evidence type="ECO:0000256" key="2">
    <source>
        <dbReference type="SAM" id="Phobius"/>
    </source>
</evidence>
<dbReference type="Pfam" id="PF15993">
    <property type="entry name" value="Fuseless"/>
    <property type="match status" value="2"/>
</dbReference>
<reference evidence="3 4" key="1">
    <citation type="journal article" date="2008" name="Nature">
        <title>The genome of the model beetle and pest Tribolium castaneum.</title>
        <authorList>
            <consortium name="Tribolium Genome Sequencing Consortium"/>
            <person name="Richards S."/>
            <person name="Gibbs R.A."/>
            <person name="Weinstock G.M."/>
            <person name="Brown S.J."/>
            <person name="Denell R."/>
            <person name="Beeman R.W."/>
            <person name="Gibbs R."/>
            <person name="Beeman R.W."/>
            <person name="Brown S.J."/>
            <person name="Bucher G."/>
            <person name="Friedrich M."/>
            <person name="Grimmelikhuijzen C.J."/>
            <person name="Klingler M."/>
            <person name="Lorenzen M."/>
            <person name="Richards S."/>
            <person name="Roth S."/>
            <person name="Schroder R."/>
            <person name="Tautz D."/>
            <person name="Zdobnov E.M."/>
            <person name="Muzny D."/>
            <person name="Gibbs R.A."/>
            <person name="Weinstock G.M."/>
            <person name="Attaway T."/>
            <person name="Bell S."/>
            <person name="Buhay C.J."/>
            <person name="Chandrabose M.N."/>
            <person name="Chavez D."/>
            <person name="Clerk-Blankenburg K.P."/>
            <person name="Cree A."/>
            <person name="Dao M."/>
            <person name="Davis C."/>
            <person name="Chacko J."/>
            <person name="Dinh H."/>
            <person name="Dugan-Rocha S."/>
            <person name="Fowler G."/>
            <person name="Garner T.T."/>
            <person name="Garnes J."/>
            <person name="Gnirke A."/>
            <person name="Hawes A."/>
            <person name="Hernandez J."/>
            <person name="Hines S."/>
            <person name="Holder M."/>
            <person name="Hume J."/>
            <person name="Jhangiani S.N."/>
            <person name="Joshi V."/>
            <person name="Khan Z.M."/>
            <person name="Jackson L."/>
            <person name="Kovar C."/>
            <person name="Kowis A."/>
            <person name="Lee S."/>
            <person name="Lewis L.R."/>
            <person name="Margolis J."/>
            <person name="Morgan M."/>
            <person name="Nazareth L.V."/>
            <person name="Nguyen N."/>
            <person name="Okwuonu G."/>
            <person name="Parker D."/>
            <person name="Richards S."/>
            <person name="Ruiz S.J."/>
            <person name="Santibanez J."/>
            <person name="Savard J."/>
            <person name="Scherer S.E."/>
            <person name="Schneider B."/>
            <person name="Sodergren E."/>
            <person name="Tautz D."/>
            <person name="Vattahil S."/>
            <person name="Villasana D."/>
            <person name="White C.S."/>
            <person name="Wright R."/>
            <person name="Park Y."/>
            <person name="Beeman R.W."/>
            <person name="Lord J."/>
            <person name="Oppert B."/>
            <person name="Lorenzen M."/>
            <person name="Brown S."/>
            <person name="Wang L."/>
            <person name="Savard J."/>
            <person name="Tautz D."/>
            <person name="Richards S."/>
            <person name="Weinstock G."/>
            <person name="Gibbs R.A."/>
            <person name="Liu Y."/>
            <person name="Worley K."/>
            <person name="Weinstock G."/>
            <person name="Elsik C.G."/>
            <person name="Reese J.T."/>
            <person name="Elhaik E."/>
            <person name="Landan G."/>
            <person name="Graur D."/>
            <person name="Arensburger P."/>
            <person name="Atkinson P."/>
            <person name="Beeman R.W."/>
            <person name="Beidler J."/>
            <person name="Brown S.J."/>
            <person name="Demuth J.P."/>
            <person name="Drury D.W."/>
            <person name="Du Y.Z."/>
            <person name="Fujiwara H."/>
            <person name="Lorenzen M."/>
            <person name="Maselli V."/>
            <person name="Osanai M."/>
            <person name="Park Y."/>
            <person name="Robertson H.M."/>
            <person name="Tu Z."/>
            <person name="Wang J.J."/>
            <person name="Wang S."/>
            <person name="Richards S."/>
            <person name="Song H."/>
            <person name="Zhang L."/>
            <person name="Sodergren E."/>
            <person name="Werner D."/>
            <person name="Stanke M."/>
            <person name="Morgenstern B."/>
            <person name="Solovyev V."/>
            <person name="Kosarev P."/>
            <person name="Brown G."/>
            <person name="Chen H.C."/>
            <person name="Ermolaeva O."/>
            <person name="Hlavina W."/>
            <person name="Kapustin Y."/>
            <person name="Kiryutin B."/>
            <person name="Kitts P."/>
            <person name="Maglott D."/>
            <person name="Pruitt K."/>
            <person name="Sapojnikov V."/>
            <person name="Souvorov A."/>
            <person name="Mackey A.J."/>
            <person name="Waterhouse R.M."/>
            <person name="Wyder S."/>
            <person name="Zdobnov E.M."/>
            <person name="Zdobnov E.M."/>
            <person name="Wyder S."/>
            <person name="Kriventseva E.V."/>
            <person name="Kadowaki T."/>
            <person name="Bork P."/>
            <person name="Aranda M."/>
            <person name="Bao R."/>
            <person name="Beermann A."/>
            <person name="Berns N."/>
            <person name="Bolognesi R."/>
            <person name="Bonneton F."/>
            <person name="Bopp D."/>
            <person name="Brown S.J."/>
            <person name="Bucher G."/>
            <person name="Butts T."/>
            <person name="Chaumot A."/>
            <person name="Denell R.E."/>
            <person name="Ferrier D.E."/>
            <person name="Friedrich M."/>
            <person name="Gordon C.M."/>
            <person name="Jindra M."/>
            <person name="Klingler M."/>
            <person name="Lan Q."/>
            <person name="Lattorff H.M."/>
            <person name="Laudet V."/>
            <person name="von Levetsow C."/>
            <person name="Liu Z."/>
            <person name="Lutz R."/>
            <person name="Lynch J.A."/>
            <person name="da Fonseca R.N."/>
            <person name="Posnien N."/>
            <person name="Reuter R."/>
            <person name="Roth S."/>
            <person name="Savard J."/>
            <person name="Schinko J.B."/>
            <person name="Schmitt C."/>
            <person name="Schoppmeier M."/>
            <person name="Schroder R."/>
            <person name="Shippy T.D."/>
            <person name="Simonnet F."/>
            <person name="Marques-Souza H."/>
            <person name="Tautz D."/>
            <person name="Tomoyasu Y."/>
            <person name="Trauner J."/>
            <person name="Van der Zee M."/>
            <person name="Vervoort M."/>
            <person name="Wittkopp N."/>
            <person name="Wimmer E.A."/>
            <person name="Yang X."/>
            <person name="Jones A.K."/>
            <person name="Sattelle D.B."/>
            <person name="Ebert P.R."/>
            <person name="Nelson D."/>
            <person name="Scott J.G."/>
            <person name="Beeman R.W."/>
            <person name="Muthukrishnan S."/>
            <person name="Kramer K.J."/>
            <person name="Arakane Y."/>
            <person name="Beeman R.W."/>
            <person name="Zhu Q."/>
            <person name="Hogenkamp D."/>
            <person name="Dixit R."/>
            <person name="Oppert B."/>
            <person name="Jiang H."/>
            <person name="Zou Z."/>
            <person name="Marshall J."/>
            <person name="Elpidina E."/>
            <person name="Vinokurov K."/>
            <person name="Oppert C."/>
            <person name="Zou Z."/>
            <person name="Evans J."/>
            <person name="Lu Z."/>
            <person name="Zhao P."/>
            <person name="Sumathipala N."/>
            <person name="Altincicek B."/>
            <person name="Vilcinskas A."/>
            <person name="Williams M."/>
            <person name="Hultmark D."/>
            <person name="Hetru C."/>
            <person name="Jiang H."/>
            <person name="Grimmelikhuijzen C.J."/>
            <person name="Hauser F."/>
            <person name="Cazzamali G."/>
            <person name="Williamson M."/>
            <person name="Park Y."/>
            <person name="Li B."/>
            <person name="Tanaka Y."/>
            <person name="Predel R."/>
            <person name="Neupert S."/>
            <person name="Schachtner J."/>
            <person name="Verleyen P."/>
            <person name="Raible F."/>
            <person name="Bork P."/>
            <person name="Friedrich M."/>
            <person name="Walden K.K."/>
            <person name="Robertson H.M."/>
            <person name="Angeli S."/>
            <person name="Foret S."/>
            <person name="Bucher G."/>
            <person name="Schuetz S."/>
            <person name="Maleszka R."/>
            <person name="Wimmer E.A."/>
            <person name="Beeman R.W."/>
            <person name="Lorenzen M."/>
            <person name="Tomoyasu Y."/>
            <person name="Miller S.C."/>
            <person name="Grossmann D."/>
            <person name="Bucher G."/>
        </authorList>
    </citation>
    <scope>NUCLEOTIDE SEQUENCE [LARGE SCALE GENOMIC DNA]</scope>
    <source>
        <strain evidence="3 4">Georgia GA2</strain>
    </source>
</reference>
<dbReference type="PANTHER" id="PTHR35270">
    <property type="entry name" value="FUSELESS, ISOFORM A"/>
    <property type="match status" value="1"/>
</dbReference>
<feature type="transmembrane region" description="Helical" evidence="2">
    <location>
        <begin position="27"/>
        <end position="49"/>
    </location>
</feature>
<accession>A0A139WCA6</accession>
<dbReference type="InParanoid" id="A0A139WCA6"/>
<evidence type="ECO:0000313" key="3">
    <source>
        <dbReference type="EMBL" id="KYB25485.1"/>
    </source>
</evidence>
<dbReference type="GO" id="GO:0007274">
    <property type="term" value="P:neuromuscular synaptic transmission"/>
    <property type="evidence" value="ECO:0000318"/>
    <property type="project" value="GO_Central"/>
</dbReference>
<dbReference type="AlphaFoldDB" id="A0A139WCA6"/>
<proteinExistence type="predicted"/>
<dbReference type="GO" id="GO:0007270">
    <property type="term" value="P:neuron-neuron synaptic transmission"/>
    <property type="evidence" value="ECO:0000318"/>
    <property type="project" value="GO_Central"/>
</dbReference>
<feature type="transmembrane region" description="Helical" evidence="2">
    <location>
        <begin position="311"/>
        <end position="332"/>
    </location>
</feature>